<feature type="transmembrane region" description="Helical" evidence="10">
    <location>
        <begin position="391"/>
        <end position="415"/>
    </location>
</feature>
<feature type="transmembrane region" description="Helical" evidence="10">
    <location>
        <begin position="150"/>
        <end position="169"/>
    </location>
</feature>
<dbReference type="CDD" id="cd11480">
    <property type="entry name" value="SLC5sbd_u4"/>
    <property type="match status" value="1"/>
</dbReference>
<evidence type="ECO:0000256" key="6">
    <source>
        <dbReference type="ARBA" id="ARBA00022847"/>
    </source>
</evidence>
<evidence type="ECO:0000256" key="10">
    <source>
        <dbReference type="SAM" id="Phobius"/>
    </source>
</evidence>
<dbReference type="Gene3D" id="1.20.1730.10">
    <property type="entry name" value="Sodium/glucose cotransporter"/>
    <property type="match status" value="1"/>
</dbReference>
<evidence type="ECO:0000256" key="5">
    <source>
        <dbReference type="ARBA" id="ARBA00022692"/>
    </source>
</evidence>
<dbReference type="PANTHER" id="PTHR48086">
    <property type="entry name" value="SODIUM/PROLINE SYMPORTER-RELATED"/>
    <property type="match status" value="1"/>
</dbReference>
<reference evidence="11 12" key="1">
    <citation type="submission" date="2014-10" db="EMBL/GenBank/DDBJ databases">
        <title>Genome sequence of Micropolyspora internatus JCM3315.</title>
        <authorList>
            <person name="Shin S.-K."/>
            <person name="Yi H."/>
        </authorList>
    </citation>
    <scope>NUCLEOTIDE SEQUENCE [LARGE SCALE GENOMIC DNA]</scope>
    <source>
        <strain evidence="11 12">JCM 3315</strain>
    </source>
</reference>
<evidence type="ECO:0000256" key="9">
    <source>
        <dbReference type="RuleBase" id="RU362091"/>
    </source>
</evidence>
<keyword evidence="4" id="KW-1003">Cell membrane</keyword>
<dbReference type="InterPro" id="IPR038377">
    <property type="entry name" value="Na/Glc_symporter_sf"/>
</dbReference>
<accession>A0A837D7K0</accession>
<dbReference type="GO" id="GO:0015293">
    <property type="term" value="F:symporter activity"/>
    <property type="evidence" value="ECO:0007669"/>
    <property type="project" value="UniProtKB-KW"/>
</dbReference>
<dbReference type="GO" id="GO:0005886">
    <property type="term" value="C:plasma membrane"/>
    <property type="evidence" value="ECO:0007669"/>
    <property type="project" value="UniProtKB-SubCell"/>
</dbReference>
<dbReference type="InterPro" id="IPR050277">
    <property type="entry name" value="Sodium:Solute_Symporter"/>
</dbReference>
<sequence length="592" mass="61759">MMIVTLAVAPVVLTTLAIGLLGVAAMRTTSDFLVASRRVSPLLNSAAVSGEYLSAASFLGVAGLMVRDGVGALWYPVGFTAGYIAMLALVAAPMRRSGALTVPDFAEARLGSVTLRRLAAVVVLVISVLYLVPQFRTAGLVLSVVSGTPYWVGVILSGLAVSITLALGGMRAATYVQAFQFVLKLVLFIVPAAWLVAQVGPEVRQEALHPVEFTHFEAQTPVSFRISATLEVPEGVRVVDDDGGVSEIPPGEWHVPAGATVVFAQGSAAPVLEGSTAPGGPGWERPLLDLGTPEHPLLATWAVLLATMLGTMGLPHVIMRFHTSPDGRAARRTAALTVALLGVFYIFPGIYGTLGRVLVPHLYLSGATDSAVVALPAQVDPGPLGGVFTGLLTAGAFAAFLATSLGLLLVVAGAISHDLVPGGLRQLRMTVVGAAIVVLLLALPAVSFDASTLVTWGFTVAASTFCPLLVLGIWWSRLTAGGAIAGVTVGLLASCGGFALGIADPPVPGWVSILLIQPAPWSVPLAFATMIVVSLFGRPQPWATAAMLRLHLHEHRRSPFADRSALARDLGHSSWSARRSSAVRRITRRLVR</sequence>
<dbReference type="InterPro" id="IPR001734">
    <property type="entry name" value="Na/solute_symporter"/>
</dbReference>
<feature type="transmembrane region" description="Helical" evidence="10">
    <location>
        <begin position="73"/>
        <end position="92"/>
    </location>
</feature>
<protein>
    <submittedName>
        <fullName evidence="11">Transporter</fullName>
    </submittedName>
</protein>
<evidence type="ECO:0000256" key="8">
    <source>
        <dbReference type="ARBA" id="ARBA00023136"/>
    </source>
</evidence>
<evidence type="ECO:0000256" key="3">
    <source>
        <dbReference type="ARBA" id="ARBA00022448"/>
    </source>
</evidence>
<evidence type="ECO:0000256" key="4">
    <source>
        <dbReference type="ARBA" id="ARBA00022475"/>
    </source>
</evidence>
<dbReference type="EMBL" id="JRZE01000006">
    <property type="protein sequence ID" value="KHF42394.1"/>
    <property type="molecule type" value="Genomic_DNA"/>
</dbReference>
<comment type="similarity">
    <text evidence="2 9">Belongs to the sodium:solute symporter (SSF) (TC 2.A.21) family.</text>
</comment>
<feature type="transmembrane region" description="Helical" evidence="10">
    <location>
        <begin position="113"/>
        <end position="130"/>
    </location>
</feature>
<dbReference type="Pfam" id="PF00474">
    <property type="entry name" value="SSF"/>
    <property type="match status" value="2"/>
</dbReference>
<feature type="transmembrane region" description="Helical" evidence="10">
    <location>
        <begin position="181"/>
        <end position="200"/>
    </location>
</feature>
<feature type="transmembrane region" description="Helical" evidence="10">
    <location>
        <begin position="482"/>
        <end position="503"/>
    </location>
</feature>
<gene>
    <name evidence="11" type="ORF">MINT15_25960</name>
</gene>
<dbReference type="GO" id="GO:0015123">
    <property type="term" value="F:acetate transmembrane transporter activity"/>
    <property type="evidence" value="ECO:0007669"/>
    <property type="project" value="TreeGrafter"/>
</dbReference>
<comment type="caution">
    <text evidence="11">The sequence shown here is derived from an EMBL/GenBank/DDBJ whole genome shotgun (WGS) entry which is preliminary data.</text>
</comment>
<organism evidence="11 12">
    <name type="scientific">Saccharomonospora viridis</name>
    <dbReference type="NCBI Taxonomy" id="1852"/>
    <lineage>
        <taxon>Bacteria</taxon>
        <taxon>Bacillati</taxon>
        <taxon>Actinomycetota</taxon>
        <taxon>Actinomycetes</taxon>
        <taxon>Pseudonocardiales</taxon>
        <taxon>Pseudonocardiaceae</taxon>
        <taxon>Saccharomonospora</taxon>
    </lineage>
</organism>
<feature type="transmembrane region" description="Helical" evidence="10">
    <location>
        <begin position="427"/>
        <end position="447"/>
    </location>
</feature>
<dbReference type="PROSITE" id="PS50283">
    <property type="entry name" value="NA_SOLUT_SYMP_3"/>
    <property type="match status" value="1"/>
</dbReference>
<keyword evidence="3" id="KW-0813">Transport</keyword>
<evidence type="ECO:0000313" key="12">
    <source>
        <dbReference type="Proteomes" id="UP000030848"/>
    </source>
</evidence>
<keyword evidence="8 10" id="KW-0472">Membrane</keyword>
<comment type="subcellular location">
    <subcellularLocation>
        <location evidence="1">Cell membrane</location>
        <topology evidence="1">Multi-pass membrane protein</topology>
    </subcellularLocation>
</comment>
<dbReference type="AlphaFoldDB" id="A0A837D7K0"/>
<proteinExistence type="inferred from homology"/>
<evidence type="ECO:0000256" key="1">
    <source>
        <dbReference type="ARBA" id="ARBA00004651"/>
    </source>
</evidence>
<evidence type="ECO:0000256" key="7">
    <source>
        <dbReference type="ARBA" id="ARBA00022989"/>
    </source>
</evidence>
<name>A0A837D7K0_9PSEU</name>
<dbReference type="Proteomes" id="UP000030848">
    <property type="component" value="Unassembled WGS sequence"/>
</dbReference>
<feature type="transmembrane region" description="Helical" evidence="10">
    <location>
        <begin position="453"/>
        <end position="475"/>
    </location>
</feature>
<evidence type="ECO:0000313" key="11">
    <source>
        <dbReference type="EMBL" id="KHF42394.1"/>
    </source>
</evidence>
<feature type="transmembrane region" description="Helical" evidence="10">
    <location>
        <begin position="509"/>
        <end position="537"/>
    </location>
</feature>
<keyword evidence="7 10" id="KW-1133">Transmembrane helix</keyword>
<dbReference type="GO" id="GO:0006847">
    <property type="term" value="P:plasma membrane acetate transport"/>
    <property type="evidence" value="ECO:0007669"/>
    <property type="project" value="TreeGrafter"/>
</dbReference>
<feature type="transmembrane region" description="Helical" evidence="10">
    <location>
        <begin position="298"/>
        <end position="321"/>
    </location>
</feature>
<feature type="transmembrane region" description="Helical" evidence="10">
    <location>
        <begin position="333"/>
        <end position="354"/>
    </location>
</feature>
<dbReference type="PANTHER" id="PTHR48086:SF6">
    <property type="entry name" value="CATION_ACETATE SYMPORTER ACTP"/>
    <property type="match status" value="1"/>
</dbReference>
<keyword evidence="5 10" id="KW-0812">Transmembrane</keyword>
<evidence type="ECO:0000256" key="2">
    <source>
        <dbReference type="ARBA" id="ARBA00006434"/>
    </source>
</evidence>
<keyword evidence="6" id="KW-0769">Symport</keyword>